<dbReference type="Proteomes" id="UP000235005">
    <property type="component" value="Unassembled WGS sequence"/>
</dbReference>
<dbReference type="Gene3D" id="3.40.710.10">
    <property type="entry name" value="DD-peptidase/beta-lactamase superfamily"/>
    <property type="match status" value="1"/>
</dbReference>
<evidence type="ECO:0000259" key="1">
    <source>
        <dbReference type="Pfam" id="PF00144"/>
    </source>
</evidence>
<comment type="caution">
    <text evidence="2">The sequence shown here is derived from an EMBL/GenBank/DDBJ whole genome shotgun (WGS) entry which is preliminary data.</text>
</comment>
<proteinExistence type="predicted"/>
<reference evidence="2 3" key="1">
    <citation type="submission" date="2018-01" db="EMBL/GenBank/DDBJ databases">
        <title>The draft genome sequence of Halioglobus lutimaris HF004.</title>
        <authorList>
            <person name="Du Z.-J."/>
            <person name="Shi M.-J."/>
        </authorList>
    </citation>
    <scope>NUCLEOTIDE SEQUENCE [LARGE SCALE GENOMIC DNA]</scope>
    <source>
        <strain evidence="2 3">HF004</strain>
    </source>
</reference>
<dbReference type="OrthoDB" id="5705574at2"/>
<keyword evidence="3" id="KW-1185">Reference proteome</keyword>
<sequence>MQASPIPTGYQLTWRSCFFDVLTLVVKWGGCEAKSHRDSACGYTADLSRPCFPPSSLWHCAWDGAFQLANCGDLILKTIAIQLERGVVEGRVATGFEPVALAFADNFTNHQEVGAACALYYRGHPVVDIWGGLADVGSGSAWQEDTICLVFSAAKGPTATCIHQLAEAGRLDIDLPIAHYWPEFGCNGKESITTRLVLTHSAGLAAVDGDLTLEQVLAWEPVVAAIAAQAPNWEPGTQHGYHARSFGWILGELIRRITGESPGAYLARHIAAPLGLRYWVGLPESELACCATLVQPEGGSDAVAELLGADSLTARVMSGPSGLFGYNAMWNRPDVLAAEMPSSNGVGDARSLARLYSGLIAEVDGVRLLGQEQLAKACEQQVRGADAVIFHETCFGLGYGLQPTLAPGAGPNSFGHPGAGGALAFADPDAQLGFAYVMNAMHFNAEGDPRTIGLVRAAYECLEAI</sequence>
<dbReference type="Pfam" id="PF00144">
    <property type="entry name" value="Beta-lactamase"/>
    <property type="match status" value="1"/>
</dbReference>
<dbReference type="InterPro" id="IPR012338">
    <property type="entry name" value="Beta-lactam/transpept-like"/>
</dbReference>
<dbReference type="EMBL" id="PKUS01000001">
    <property type="protein sequence ID" value="PLW70572.1"/>
    <property type="molecule type" value="Genomic_DNA"/>
</dbReference>
<dbReference type="SUPFAM" id="SSF56601">
    <property type="entry name" value="beta-lactamase/transpeptidase-like"/>
    <property type="match status" value="1"/>
</dbReference>
<evidence type="ECO:0000313" key="2">
    <source>
        <dbReference type="EMBL" id="PLW70572.1"/>
    </source>
</evidence>
<name>A0A2N5X7X2_9GAMM</name>
<dbReference type="PANTHER" id="PTHR43319">
    <property type="entry name" value="BETA-LACTAMASE-RELATED"/>
    <property type="match status" value="1"/>
</dbReference>
<gene>
    <name evidence="2" type="ORF">C0039_00100</name>
</gene>
<feature type="domain" description="Beta-lactamase-related" evidence="1">
    <location>
        <begin position="105"/>
        <end position="450"/>
    </location>
</feature>
<organism evidence="2 3">
    <name type="scientific">Pseudohalioglobus lutimaris</name>
    <dbReference type="NCBI Taxonomy" id="1737061"/>
    <lineage>
        <taxon>Bacteria</taxon>
        <taxon>Pseudomonadati</taxon>
        <taxon>Pseudomonadota</taxon>
        <taxon>Gammaproteobacteria</taxon>
        <taxon>Cellvibrionales</taxon>
        <taxon>Halieaceae</taxon>
        <taxon>Pseudohalioglobus</taxon>
    </lineage>
</organism>
<dbReference type="PANTHER" id="PTHR43319:SF3">
    <property type="entry name" value="BETA-LACTAMASE-RELATED DOMAIN-CONTAINING PROTEIN"/>
    <property type="match status" value="1"/>
</dbReference>
<evidence type="ECO:0000313" key="3">
    <source>
        <dbReference type="Proteomes" id="UP000235005"/>
    </source>
</evidence>
<protein>
    <submittedName>
        <fullName evidence="2">Esterase</fullName>
    </submittedName>
</protein>
<dbReference type="InterPro" id="IPR001466">
    <property type="entry name" value="Beta-lactam-related"/>
</dbReference>
<dbReference type="InterPro" id="IPR052907">
    <property type="entry name" value="Beta-lactamase/esterase"/>
</dbReference>
<dbReference type="AlphaFoldDB" id="A0A2N5X7X2"/>
<accession>A0A2N5X7X2</accession>